<evidence type="ECO:0000256" key="2">
    <source>
        <dbReference type="ARBA" id="ARBA00023110"/>
    </source>
</evidence>
<sequence length="211" mass="23131">MRHYKITPFILLLVLFASLFTGCAQTVEAEEVDLTTYDYSHEPVATIELESGEIIKISLFTKIAPNTVNNFIALANDGFYDGTTFHRVMKDFMIQGGDPLGTGMGGPGYSIKGEFNSNGFPNGLKHTRGVLSMARTSDKDSAGSQFFIMHKDTASLDGDYASFGYVTEGIEVVDQIAMVNVDTKDKPLEPVIIKSITIELNGYEPENPIKL</sequence>
<evidence type="ECO:0000313" key="6">
    <source>
        <dbReference type="EMBL" id="MDH8679761.1"/>
    </source>
</evidence>
<keyword evidence="3 4" id="KW-0413">Isomerase</keyword>
<accession>A0ABT6NH53</accession>
<feature type="domain" description="PPIase cyclophilin-type" evidence="5">
    <location>
        <begin position="55"/>
        <end position="198"/>
    </location>
</feature>
<dbReference type="PRINTS" id="PR00153">
    <property type="entry name" value="CSAPPISMRASE"/>
</dbReference>
<dbReference type="PROSITE" id="PS00170">
    <property type="entry name" value="CSA_PPIASE_1"/>
    <property type="match status" value="1"/>
</dbReference>
<evidence type="ECO:0000256" key="1">
    <source>
        <dbReference type="ARBA" id="ARBA00002388"/>
    </source>
</evidence>
<organism evidence="6 7">
    <name type="scientific">Fusibacter bizertensis</name>
    <dbReference type="NCBI Taxonomy" id="1488331"/>
    <lineage>
        <taxon>Bacteria</taxon>
        <taxon>Bacillati</taxon>
        <taxon>Bacillota</taxon>
        <taxon>Clostridia</taxon>
        <taxon>Eubacteriales</taxon>
        <taxon>Eubacteriales Family XII. Incertae Sedis</taxon>
        <taxon>Fusibacter</taxon>
    </lineage>
</organism>
<dbReference type="Pfam" id="PF00160">
    <property type="entry name" value="Pro_isomerase"/>
    <property type="match status" value="1"/>
</dbReference>
<gene>
    <name evidence="6" type="ORF">QE109_16505</name>
</gene>
<dbReference type="RefSeq" id="WP_281095656.1">
    <property type="nucleotide sequence ID" value="NZ_JARYZI010000016.1"/>
</dbReference>
<protein>
    <recommendedName>
        <fullName evidence="4">Peptidyl-prolyl cis-trans isomerase</fullName>
        <shortName evidence="4">PPIase</shortName>
        <ecNumber evidence="4">5.2.1.8</ecNumber>
    </recommendedName>
</protein>
<comment type="similarity">
    <text evidence="4">Belongs to the cyclophilin-type PPIase family.</text>
</comment>
<comment type="catalytic activity">
    <reaction evidence="4">
        <text>[protein]-peptidylproline (omega=180) = [protein]-peptidylproline (omega=0)</text>
        <dbReference type="Rhea" id="RHEA:16237"/>
        <dbReference type="Rhea" id="RHEA-COMP:10747"/>
        <dbReference type="Rhea" id="RHEA-COMP:10748"/>
        <dbReference type="ChEBI" id="CHEBI:83833"/>
        <dbReference type="ChEBI" id="CHEBI:83834"/>
        <dbReference type="EC" id="5.2.1.8"/>
    </reaction>
</comment>
<evidence type="ECO:0000313" key="7">
    <source>
        <dbReference type="Proteomes" id="UP001158045"/>
    </source>
</evidence>
<dbReference type="Gene3D" id="2.40.100.10">
    <property type="entry name" value="Cyclophilin-like"/>
    <property type="match status" value="1"/>
</dbReference>
<dbReference type="SUPFAM" id="SSF50891">
    <property type="entry name" value="Cyclophilin-like"/>
    <property type="match status" value="1"/>
</dbReference>
<comment type="function">
    <text evidence="1 4">PPIases accelerate the folding of proteins. It catalyzes the cis-trans isomerization of proline imidic peptide bonds in oligopeptides.</text>
</comment>
<reference evidence="6 7" key="1">
    <citation type="submission" date="2023-04" db="EMBL/GenBank/DDBJ databases">
        <title>Fusibacter bizertensis strain WBS, isolated from littoral bottom sediments of the Arctic seas - biochemical and genomic analysis.</title>
        <authorList>
            <person name="Brioukhanov A.L."/>
        </authorList>
    </citation>
    <scope>NUCLEOTIDE SEQUENCE [LARGE SCALE GENOMIC DNA]</scope>
    <source>
        <strain evidence="6 7">WBS</strain>
    </source>
</reference>
<dbReference type="PROSITE" id="PS50072">
    <property type="entry name" value="CSA_PPIASE_2"/>
    <property type="match status" value="1"/>
</dbReference>
<dbReference type="PANTHER" id="PTHR45625">
    <property type="entry name" value="PEPTIDYL-PROLYL CIS-TRANS ISOMERASE-RELATED"/>
    <property type="match status" value="1"/>
</dbReference>
<dbReference type="PANTHER" id="PTHR45625:SF4">
    <property type="entry name" value="PEPTIDYLPROLYL ISOMERASE DOMAIN AND WD REPEAT-CONTAINING PROTEIN 1"/>
    <property type="match status" value="1"/>
</dbReference>
<feature type="signal peptide" evidence="4">
    <location>
        <begin position="1"/>
        <end position="29"/>
    </location>
</feature>
<dbReference type="EMBL" id="JARYZI010000016">
    <property type="protein sequence ID" value="MDH8679761.1"/>
    <property type="molecule type" value="Genomic_DNA"/>
</dbReference>
<dbReference type="InterPro" id="IPR002130">
    <property type="entry name" value="Cyclophilin-type_PPIase_dom"/>
</dbReference>
<evidence type="ECO:0000256" key="3">
    <source>
        <dbReference type="ARBA" id="ARBA00023235"/>
    </source>
</evidence>
<evidence type="ECO:0000256" key="4">
    <source>
        <dbReference type="RuleBase" id="RU363019"/>
    </source>
</evidence>
<dbReference type="InterPro" id="IPR020892">
    <property type="entry name" value="Cyclophilin-type_PPIase_CS"/>
</dbReference>
<keyword evidence="4" id="KW-0732">Signal</keyword>
<dbReference type="PROSITE" id="PS51257">
    <property type="entry name" value="PROKAR_LIPOPROTEIN"/>
    <property type="match status" value="1"/>
</dbReference>
<keyword evidence="7" id="KW-1185">Reference proteome</keyword>
<dbReference type="GO" id="GO:0003755">
    <property type="term" value="F:peptidyl-prolyl cis-trans isomerase activity"/>
    <property type="evidence" value="ECO:0007669"/>
    <property type="project" value="UniProtKB-EC"/>
</dbReference>
<dbReference type="EC" id="5.2.1.8" evidence="4"/>
<comment type="caution">
    <text evidence="6">The sequence shown here is derived from an EMBL/GenBank/DDBJ whole genome shotgun (WGS) entry which is preliminary data.</text>
</comment>
<dbReference type="Proteomes" id="UP001158045">
    <property type="component" value="Unassembled WGS sequence"/>
</dbReference>
<evidence type="ECO:0000259" key="5">
    <source>
        <dbReference type="PROSITE" id="PS50072"/>
    </source>
</evidence>
<keyword evidence="2 4" id="KW-0697">Rotamase</keyword>
<name>A0ABT6NH53_9FIRM</name>
<proteinExistence type="inferred from homology"/>
<feature type="chain" id="PRO_5044956625" description="Peptidyl-prolyl cis-trans isomerase" evidence="4">
    <location>
        <begin position="30"/>
        <end position="211"/>
    </location>
</feature>
<dbReference type="InterPro" id="IPR029000">
    <property type="entry name" value="Cyclophilin-like_dom_sf"/>
</dbReference>
<dbReference type="CDD" id="cd00317">
    <property type="entry name" value="cyclophilin"/>
    <property type="match status" value="1"/>
</dbReference>
<dbReference type="InterPro" id="IPR044666">
    <property type="entry name" value="Cyclophilin_A-like"/>
</dbReference>